<name>A0A5C6E0T0_9BACT</name>
<feature type="transmembrane region" description="Helical" evidence="1">
    <location>
        <begin position="80"/>
        <end position="100"/>
    </location>
</feature>
<proteinExistence type="predicted"/>
<keyword evidence="1" id="KW-0472">Membrane</keyword>
<feature type="transmembrane region" description="Helical" evidence="1">
    <location>
        <begin position="55"/>
        <end position="75"/>
    </location>
</feature>
<sequence>MKWITWLLWCWTVMTLSHEVGHVIGGWASGAAITDLELRPWHLPHSLFQPDPHPIVTLWSGPILGCVVPCIAAAISRRDAWWLVAWFCVLANATYMLVGWFSGDAELDTTKMIQAGTPPWLLLAIWTTVLPVGYVKFRERLVQRFAADRSEAFAKEHLKSAAAWAAVFLVQSIVGELLAALF</sequence>
<organism evidence="2 3">
    <name type="scientific">Novipirellula artificiosorum</name>
    <dbReference type="NCBI Taxonomy" id="2528016"/>
    <lineage>
        <taxon>Bacteria</taxon>
        <taxon>Pseudomonadati</taxon>
        <taxon>Planctomycetota</taxon>
        <taxon>Planctomycetia</taxon>
        <taxon>Pirellulales</taxon>
        <taxon>Pirellulaceae</taxon>
        <taxon>Novipirellula</taxon>
    </lineage>
</organism>
<keyword evidence="1" id="KW-1133">Transmembrane helix</keyword>
<keyword evidence="3" id="KW-1185">Reference proteome</keyword>
<dbReference type="AlphaFoldDB" id="A0A5C6E0T0"/>
<evidence type="ECO:0000313" key="2">
    <source>
        <dbReference type="EMBL" id="TWU42492.1"/>
    </source>
</evidence>
<dbReference type="RefSeq" id="WP_146524546.1">
    <property type="nucleotide sequence ID" value="NZ_SJPV01000001.1"/>
</dbReference>
<dbReference type="EMBL" id="SJPV01000001">
    <property type="protein sequence ID" value="TWU42492.1"/>
    <property type="molecule type" value="Genomic_DNA"/>
</dbReference>
<reference evidence="2 3" key="1">
    <citation type="submission" date="2019-02" db="EMBL/GenBank/DDBJ databases">
        <title>Deep-cultivation of Planctomycetes and their phenomic and genomic characterization uncovers novel biology.</title>
        <authorList>
            <person name="Wiegand S."/>
            <person name="Jogler M."/>
            <person name="Boedeker C."/>
            <person name="Pinto D."/>
            <person name="Vollmers J."/>
            <person name="Rivas-Marin E."/>
            <person name="Kohn T."/>
            <person name="Peeters S.H."/>
            <person name="Heuer A."/>
            <person name="Rast P."/>
            <person name="Oberbeckmann S."/>
            <person name="Bunk B."/>
            <person name="Jeske O."/>
            <person name="Meyerdierks A."/>
            <person name="Storesund J.E."/>
            <person name="Kallscheuer N."/>
            <person name="Luecker S."/>
            <person name="Lage O.M."/>
            <person name="Pohl T."/>
            <person name="Merkel B.J."/>
            <person name="Hornburger P."/>
            <person name="Mueller R.-W."/>
            <person name="Bruemmer F."/>
            <person name="Labrenz M."/>
            <person name="Spormann A.M."/>
            <person name="Op Den Camp H."/>
            <person name="Overmann J."/>
            <person name="Amann R."/>
            <person name="Jetten M.S.M."/>
            <person name="Mascher T."/>
            <person name="Medema M.H."/>
            <person name="Devos D.P."/>
            <person name="Kaster A.-K."/>
            <person name="Ovreas L."/>
            <person name="Rohde M."/>
            <person name="Galperin M.Y."/>
            <person name="Jogler C."/>
        </authorList>
    </citation>
    <scope>NUCLEOTIDE SEQUENCE [LARGE SCALE GENOMIC DNA]</scope>
    <source>
        <strain evidence="2 3">Poly41</strain>
    </source>
</reference>
<gene>
    <name evidence="2" type="ORF">Poly41_07890</name>
</gene>
<comment type="caution">
    <text evidence="2">The sequence shown here is derived from an EMBL/GenBank/DDBJ whole genome shotgun (WGS) entry which is preliminary data.</text>
</comment>
<keyword evidence="1" id="KW-0812">Transmembrane</keyword>
<dbReference type="Proteomes" id="UP000319143">
    <property type="component" value="Unassembled WGS sequence"/>
</dbReference>
<dbReference type="InterPro" id="IPR049500">
    <property type="entry name" value="Peptidase_M50B-like"/>
</dbReference>
<dbReference type="Pfam" id="PF13398">
    <property type="entry name" value="Peptidase_M50B"/>
    <property type="match status" value="1"/>
</dbReference>
<evidence type="ECO:0000256" key="1">
    <source>
        <dbReference type="SAM" id="Phobius"/>
    </source>
</evidence>
<evidence type="ECO:0008006" key="4">
    <source>
        <dbReference type="Google" id="ProtNLM"/>
    </source>
</evidence>
<dbReference type="OrthoDB" id="291594at2"/>
<protein>
    <recommendedName>
        <fullName evidence="4">Peptidase family M50</fullName>
    </recommendedName>
</protein>
<evidence type="ECO:0000313" key="3">
    <source>
        <dbReference type="Proteomes" id="UP000319143"/>
    </source>
</evidence>
<feature type="transmembrane region" description="Helical" evidence="1">
    <location>
        <begin position="120"/>
        <end position="137"/>
    </location>
</feature>
<accession>A0A5C6E0T0</accession>